<dbReference type="RefSeq" id="WP_196206618.1">
    <property type="nucleotide sequence ID" value="NZ_JADPUN010000422.1"/>
</dbReference>
<gene>
    <name evidence="1" type="ORF">I0C86_40470</name>
</gene>
<evidence type="ECO:0000313" key="1">
    <source>
        <dbReference type="EMBL" id="MBF9135156.1"/>
    </source>
</evidence>
<name>A0ABS0H9K3_9ACTN</name>
<protein>
    <submittedName>
        <fullName evidence="1">Uncharacterized protein</fullName>
    </submittedName>
</protein>
<dbReference type="EMBL" id="JADPUN010000422">
    <property type="protein sequence ID" value="MBF9135156.1"/>
    <property type="molecule type" value="Genomic_DNA"/>
</dbReference>
<keyword evidence="2" id="KW-1185">Reference proteome</keyword>
<organism evidence="1 2">
    <name type="scientific">Plantactinospora alkalitolerans</name>
    <dbReference type="NCBI Taxonomy" id="2789879"/>
    <lineage>
        <taxon>Bacteria</taxon>
        <taxon>Bacillati</taxon>
        <taxon>Actinomycetota</taxon>
        <taxon>Actinomycetes</taxon>
        <taxon>Micromonosporales</taxon>
        <taxon>Micromonosporaceae</taxon>
        <taxon>Plantactinospora</taxon>
    </lineage>
</organism>
<comment type="caution">
    <text evidence="1">The sequence shown here is derived from an EMBL/GenBank/DDBJ whole genome shotgun (WGS) entry which is preliminary data.</text>
</comment>
<dbReference type="Proteomes" id="UP000638560">
    <property type="component" value="Unassembled WGS sequence"/>
</dbReference>
<proteinExistence type="predicted"/>
<accession>A0ABS0H9K3</accession>
<evidence type="ECO:0000313" key="2">
    <source>
        <dbReference type="Proteomes" id="UP000638560"/>
    </source>
</evidence>
<reference evidence="1 2" key="1">
    <citation type="submission" date="2020-11" db="EMBL/GenBank/DDBJ databases">
        <title>A novel isolate from a Black sea contaminated sediment with potential to produce alkanes: Plantactinospora alkalitolerans sp. nov.</title>
        <authorList>
            <person name="Carro L."/>
            <person name="Veyisoglu A."/>
            <person name="Guven K."/>
            <person name="Schumann P."/>
            <person name="Klenk H.-P."/>
            <person name="Sahin N."/>
        </authorList>
    </citation>
    <scope>NUCLEOTIDE SEQUENCE [LARGE SCALE GENOMIC DNA]</scope>
    <source>
        <strain evidence="1 2">S1510</strain>
    </source>
</reference>
<sequence length="148" mass="16709">MTRPDTDTELYYLAFSRASHGGESREVRLLRDFTHARMLAGLIDGATQDRIGELLDAISSREIPKVGDWIAPGSEDIRWDVLEVVDDAGDTWHRVFGDDRYADDEDDGGLDRSQEYDWRNSGGWSTTEGVLDYAPLRVTKVACRPEDD</sequence>